<sequence>MFMQESDRTRRRRIRRYGEEEFHEIVETIKRRRRVEELDLKASHKNVIVSQSRENEGHRSPAVSVVDHNHIGASEEEETNRNINSESDQLTIQNLREWALRNNISHAHIRELLGILKPSIPELPADPRT</sequence>
<dbReference type="AlphaFoldDB" id="A0A0X3PZ92"/>
<protein>
    <submittedName>
        <fullName evidence="1">Uncharacterized protein</fullName>
    </submittedName>
</protein>
<name>A0A0X3PZ92_SCHSO</name>
<feature type="non-terminal residue" evidence="1">
    <location>
        <position position="129"/>
    </location>
</feature>
<gene>
    <name evidence="1" type="ORF">TR136946</name>
</gene>
<accession>A0A0X3PZ92</accession>
<proteinExistence type="predicted"/>
<reference evidence="1" key="1">
    <citation type="submission" date="2016-01" db="EMBL/GenBank/DDBJ databases">
        <title>Reference transcriptome for the parasite Schistocephalus solidus: insights into the molecular evolution of parasitism.</title>
        <authorList>
            <person name="Hebert F.O."/>
            <person name="Grambauer S."/>
            <person name="Barber I."/>
            <person name="Landry C.R."/>
            <person name="Aubin-Horth N."/>
        </authorList>
    </citation>
    <scope>NUCLEOTIDE SEQUENCE</scope>
</reference>
<dbReference type="EMBL" id="GEEE01006745">
    <property type="protein sequence ID" value="JAP56480.1"/>
    <property type="molecule type" value="Transcribed_RNA"/>
</dbReference>
<organism evidence="1">
    <name type="scientific">Schistocephalus solidus</name>
    <name type="common">Tapeworm</name>
    <dbReference type="NCBI Taxonomy" id="70667"/>
    <lineage>
        <taxon>Eukaryota</taxon>
        <taxon>Metazoa</taxon>
        <taxon>Spiralia</taxon>
        <taxon>Lophotrochozoa</taxon>
        <taxon>Platyhelminthes</taxon>
        <taxon>Cestoda</taxon>
        <taxon>Eucestoda</taxon>
        <taxon>Diphyllobothriidea</taxon>
        <taxon>Diphyllobothriidae</taxon>
        <taxon>Schistocephalus</taxon>
    </lineage>
</organism>
<evidence type="ECO:0000313" key="1">
    <source>
        <dbReference type="EMBL" id="JAP56480.1"/>
    </source>
</evidence>